<dbReference type="InterPro" id="IPR003646">
    <property type="entry name" value="SH3-like_bac-type"/>
</dbReference>
<keyword evidence="1" id="KW-0732">Signal</keyword>
<dbReference type="Gene3D" id="2.30.30.40">
    <property type="entry name" value="SH3 Domains"/>
    <property type="match status" value="1"/>
</dbReference>
<sequence length="225" mass="23365">MKRLFLALATVFCLSSAASAATLAVATGNVNLRAGPSTAYPVVTTVPAGVQVTTHGCLAGYTWCDISMGAYRGWVAATYIQVVYRGAPVVLTPAVAPTVGLTVVTFNKVYWDTYYAAYPWYGRWTYYAPRPVYPVAPAARVTSYNGSVQCANGSCTAARSATGIYGGSASQSRTCSGGACTSTRSVTGPYGASASRTRSCSGNTQSCTVTRTGPAGNSGTRTFTR</sequence>
<dbReference type="RefSeq" id="WP_203195927.1">
    <property type="nucleotide sequence ID" value="NZ_CP063362.1"/>
</dbReference>
<dbReference type="KEGG" id="xdi:EZH22_12500"/>
<dbReference type="EMBL" id="CP063362">
    <property type="protein sequence ID" value="QRG09010.1"/>
    <property type="molecule type" value="Genomic_DNA"/>
</dbReference>
<dbReference type="Pfam" id="PF08239">
    <property type="entry name" value="SH3_3"/>
    <property type="match status" value="1"/>
</dbReference>
<dbReference type="Proteomes" id="UP000596427">
    <property type="component" value="Chromosome"/>
</dbReference>
<evidence type="ECO:0000256" key="1">
    <source>
        <dbReference type="SAM" id="SignalP"/>
    </source>
</evidence>
<organism evidence="3 4">
    <name type="scientific">Xanthobacter dioxanivorans</name>
    <dbReference type="NCBI Taxonomy" id="2528964"/>
    <lineage>
        <taxon>Bacteria</taxon>
        <taxon>Pseudomonadati</taxon>
        <taxon>Pseudomonadota</taxon>
        <taxon>Alphaproteobacteria</taxon>
        <taxon>Hyphomicrobiales</taxon>
        <taxon>Xanthobacteraceae</taxon>
        <taxon>Xanthobacter</taxon>
    </lineage>
</organism>
<dbReference type="PROSITE" id="PS51781">
    <property type="entry name" value="SH3B"/>
    <property type="match status" value="1"/>
</dbReference>
<feature type="signal peptide" evidence="1">
    <location>
        <begin position="1"/>
        <end position="20"/>
    </location>
</feature>
<name>A0A974SKN0_9HYPH</name>
<evidence type="ECO:0000313" key="4">
    <source>
        <dbReference type="Proteomes" id="UP000596427"/>
    </source>
</evidence>
<keyword evidence="4" id="KW-1185">Reference proteome</keyword>
<reference evidence="3 4" key="1">
    <citation type="submission" date="2020-10" db="EMBL/GenBank/DDBJ databases">
        <title>Degradation of 1,4-Dioxane by Xanthobacter sp. YN2, via a Novel Group-2 Soluble Di-Iron Monooxygenase.</title>
        <authorList>
            <person name="Ma F."/>
            <person name="Wang Y."/>
            <person name="Yang J."/>
            <person name="Guo H."/>
            <person name="Su D."/>
            <person name="Yu L."/>
        </authorList>
    </citation>
    <scope>NUCLEOTIDE SEQUENCE [LARGE SCALE GENOMIC DNA]</scope>
    <source>
        <strain evidence="3 4">YN2</strain>
    </source>
</reference>
<dbReference type="AlphaFoldDB" id="A0A974SKN0"/>
<evidence type="ECO:0000259" key="2">
    <source>
        <dbReference type="PROSITE" id="PS51781"/>
    </source>
</evidence>
<evidence type="ECO:0000313" key="3">
    <source>
        <dbReference type="EMBL" id="QRG09010.1"/>
    </source>
</evidence>
<feature type="chain" id="PRO_5037560523" evidence="1">
    <location>
        <begin position="21"/>
        <end position="225"/>
    </location>
</feature>
<feature type="domain" description="SH3b" evidence="2">
    <location>
        <begin position="20"/>
        <end position="84"/>
    </location>
</feature>
<dbReference type="SMART" id="SM00287">
    <property type="entry name" value="SH3b"/>
    <property type="match status" value="1"/>
</dbReference>
<proteinExistence type="predicted"/>
<accession>A0A974SKN0</accession>
<gene>
    <name evidence="3" type="ORF">EZH22_12500</name>
</gene>
<protein>
    <submittedName>
        <fullName evidence="3">SH3 domain-containing protein</fullName>
    </submittedName>
</protein>